<protein>
    <recommendedName>
        <fullName evidence="6">Precorrin-6A synthase [deacetylating]</fullName>
        <ecNumber evidence="6">2.1.1.152</ecNumber>
    </recommendedName>
</protein>
<sequence length="252" mass="27355">MRTILVIGIGTGDPEHLTLQAITALRRADVVYVPDKGAEKAALRQVREAILARHAAPGTRLVPVAIPRRAEAGSDYRGVVADWHGAIADRYAAAFADTLPDGGTGALLVWGDPALYDSTLRILETLSGRGLALDWQVFPGLSAVQLLCARHRIPLNRIGKAVTITPARQLGPRLPDDTDTVVVVLDGDETFLTLEGDDLEIFWGAYLGTPHEILRAGPLHAIRDDIAATRRTARAAHGWIMDTYLIRRRGDE</sequence>
<evidence type="ECO:0000256" key="3">
    <source>
        <dbReference type="ARBA" id="ARBA00022603"/>
    </source>
</evidence>
<evidence type="ECO:0000256" key="5">
    <source>
        <dbReference type="ARBA" id="ARBA00022691"/>
    </source>
</evidence>
<comment type="function">
    <text evidence="6">Catalyzes the methylation of C-1 in precorrin-5 and the subsequent extrusion of acetic acid from the resulting intermediate to form cobalt-precorrin-6A.</text>
</comment>
<dbReference type="Pfam" id="PF00590">
    <property type="entry name" value="TP_methylase"/>
    <property type="match status" value="1"/>
</dbReference>
<dbReference type="Gene3D" id="3.40.1010.10">
    <property type="entry name" value="Cobalt-precorrin-4 Transmethylase, Domain 1"/>
    <property type="match status" value="1"/>
</dbReference>
<dbReference type="PATRIC" id="fig|1439726.3.peg.2383"/>
<keyword evidence="9" id="KW-1185">Reference proteome</keyword>
<comment type="pathway">
    <text evidence="1">Cofactor biosynthesis; adenosylcobalamin biosynthesis.</text>
</comment>
<keyword evidence="4 6" id="KW-0808">Transferase</keyword>
<dbReference type="GO" id="GO:0032259">
    <property type="term" value="P:methylation"/>
    <property type="evidence" value="ECO:0007669"/>
    <property type="project" value="UniProtKB-KW"/>
</dbReference>
<dbReference type="Proteomes" id="UP000094622">
    <property type="component" value="Unassembled WGS sequence"/>
</dbReference>
<dbReference type="InterPro" id="IPR035996">
    <property type="entry name" value="4pyrrol_Methylase_sf"/>
</dbReference>
<keyword evidence="3 6" id="KW-0489">Methyltransferase</keyword>
<dbReference type="EC" id="2.1.1.152" evidence="6"/>
<comment type="catalytic activity">
    <reaction evidence="6">
        <text>precorrin-5 + S-adenosyl-L-methionine + H2O = precorrin-6A + acetate + S-adenosyl-L-homocysteine + 2 H(+)</text>
        <dbReference type="Rhea" id="RHEA:18261"/>
        <dbReference type="ChEBI" id="CHEBI:15377"/>
        <dbReference type="ChEBI" id="CHEBI:15378"/>
        <dbReference type="ChEBI" id="CHEBI:30089"/>
        <dbReference type="ChEBI" id="CHEBI:57856"/>
        <dbReference type="ChEBI" id="CHEBI:59789"/>
        <dbReference type="ChEBI" id="CHEBI:77871"/>
        <dbReference type="ChEBI" id="CHEBI:77872"/>
        <dbReference type="EC" id="2.1.1.152"/>
    </reaction>
</comment>
<comment type="caution">
    <text evidence="8">The sequence shown here is derived from an EMBL/GenBank/DDBJ whole genome shotgun (WGS) entry which is preliminary data.</text>
</comment>
<keyword evidence="2" id="KW-0169">Cobalamin biosynthesis</keyword>
<evidence type="ECO:0000256" key="4">
    <source>
        <dbReference type="ARBA" id="ARBA00022679"/>
    </source>
</evidence>
<evidence type="ECO:0000313" key="9">
    <source>
        <dbReference type="Proteomes" id="UP000094622"/>
    </source>
</evidence>
<dbReference type="NCBIfam" id="TIGR02434">
    <property type="entry name" value="CobF"/>
    <property type="match status" value="1"/>
</dbReference>
<dbReference type="InterPro" id="IPR014776">
    <property type="entry name" value="4pyrrole_Mease_sub2"/>
</dbReference>
<evidence type="ECO:0000313" key="8">
    <source>
        <dbReference type="EMBL" id="ODN70398.1"/>
    </source>
</evidence>
<dbReference type="SUPFAM" id="SSF53790">
    <property type="entry name" value="Tetrapyrrole methylase"/>
    <property type="match status" value="1"/>
</dbReference>
<dbReference type="InterPro" id="IPR012797">
    <property type="entry name" value="CobF"/>
</dbReference>
<reference evidence="8 9" key="1">
    <citation type="submission" date="2016-07" db="EMBL/GenBank/DDBJ databases">
        <title>Draft Genome Sequence of Methylobrevis pamukkalensis PK2.</title>
        <authorList>
            <person name="Vasilenko O.V."/>
            <person name="Doronina N.V."/>
            <person name="Shmareva M.N."/>
            <person name="Tarlachkov S.V."/>
            <person name="Mustakhimov I."/>
            <person name="Trotsenko Y.A."/>
        </authorList>
    </citation>
    <scope>NUCLEOTIDE SEQUENCE [LARGE SCALE GENOMIC DNA]</scope>
    <source>
        <strain evidence="8 9">PK2</strain>
    </source>
</reference>
<dbReference type="InterPro" id="IPR014777">
    <property type="entry name" value="4pyrrole_Mease_sub1"/>
</dbReference>
<dbReference type="CDD" id="cd11643">
    <property type="entry name" value="Precorrin-6A-synthase"/>
    <property type="match status" value="1"/>
</dbReference>
<feature type="domain" description="Tetrapyrrole methylase" evidence="7">
    <location>
        <begin position="4"/>
        <end position="220"/>
    </location>
</feature>
<dbReference type="OrthoDB" id="9787471at2"/>
<dbReference type="GO" id="GO:0043819">
    <property type="term" value="F:precorrin-6A synthase (deacetylating) activity"/>
    <property type="evidence" value="ECO:0007669"/>
    <property type="project" value="UniProtKB-EC"/>
</dbReference>
<dbReference type="PIRSF" id="PIRSF036525">
    <property type="entry name" value="CobF"/>
    <property type="match status" value="1"/>
</dbReference>
<evidence type="ECO:0000259" key="7">
    <source>
        <dbReference type="Pfam" id="PF00590"/>
    </source>
</evidence>
<dbReference type="GO" id="GO:0009236">
    <property type="term" value="P:cobalamin biosynthetic process"/>
    <property type="evidence" value="ECO:0007669"/>
    <property type="project" value="UniProtKB-KW"/>
</dbReference>
<evidence type="ECO:0000256" key="6">
    <source>
        <dbReference type="PIRNR" id="PIRNR036525"/>
    </source>
</evidence>
<dbReference type="EMBL" id="MCRJ01000051">
    <property type="protein sequence ID" value="ODN70398.1"/>
    <property type="molecule type" value="Genomic_DNA"/>
</dbReference>
<accession>A0A1E3H238</accession>
<dbReference type="PANTHER" id="PTHR43467">
    <property type="entry name" value="COBALT-PRECORRIN-2 C(20)-METHYLTRANSFERASE"/>
    <property type="match status" value="1"/>
</dbReference>
<dbReference type="RefSeq" id="WP_069306930.1">
    <property type="nucleotide sequence ID" value="NZ_MCRJ01000051.1"/>
</dbReference>
<dbReference type="Gene3D" id="3.30.950.10">
    <property type="entry name" value="Methyltransferase, Cobalt-precorrin-4 Transmethylase, Domain 2"/>
    <property type="match status" value="1"/>
</dbReference>
<evidence type="ECO:0000256" key="1">
    <source>
        <dbReference type="ARBA" id="ARBA00004953"/>
    </source>
</evidence>
<dbReference type="AlphaFoldDB" id="A0A1E3H238"/>
<evidence type="ECO:0000256" key="2">
    <source>
        <dbReference type="ARBA" id="ARBA00022573"/>
    </source>
</evidence>
<dbReference type="PANTHER" id="PTHR43467:SF1">
    <property type="entry name" value="PRECORRIN-6A SYNTHASE [DEACETYLATING]"/>
    <property type="match status" value="1"/>
</dbReference>
<proteinExistence type="predicted"/>
<keyword evidence="5 6" id="KW-0949">S-adenosyl-L-methionine</keyword>
<organism evidence="8 9">
    <name type="scientific">Methylobrevis pamukkalensis</name>
    <dbReference type="NCBI Taxonomy" id="1439726"/>
    <lineage>
        <taxon>Bacteria</taxon>
        <taxon>Pseudomonadati</taxon>
        <taxon>Pseudomonadota</taxon>
        <taxon>Alphaproteobacteria</taxon>
        <taxon>Hyphomicrobiales</taxon>
        <taxon>Pleomorphomonadaceae</taxon>
        <taxon>Methylobrevis</taxon>
    </lineage>
</organism>
<name>A0A1E3H238_9HYPH</name>
<gene>
    <name evidence="8" type="primary">cobI_1</name>
    <name evidence="8" type="ORF">A6302_02261</name>
</gene>
<dbReference type="InterPro" id="IPR000878">
    <property type="entry name" value="4pyrrol_Mease"/>
</dbReference>